<dbReference type="EMBL" id="CP108084">
    <property type="protein sequence ID" value="WUP48108.1"/>
    <property type="molecule type" value="Genomic_DNA"/>
</dbReference>
<sequence length="115" mass="11482">MTSPDADAGQEDAPGAERDAVPPLPAGTVGVPVRLAEPAALAVLRPGLRVDLLVAPAGGRPGETSLLAGRALVLDVVGAGATDGSAAVYLALRPDQAQRVVGQPDGSRFAVVVRE</sequence>
<evidence type="ECO:0000313" key="3">
    <source>
        <dbReference type="Proteomes" id="UP001432190"/>
    </source>
</evidence>
<keyword evidence="3" id="KW-1185">Reference proteome</keyword>
<accession>A0ABZ1S305</accession>
<reference evidence="2" key="1">
    <citation type="submission" date="2022-10" db="EMBL/GenBank/DDBJ databases">
        <title>The complete genomes of actinobacterial strains from the NBC collection.</title>
        <authorList>
            <person name="Joergensen T.S."/>
            <person name="Alvarez Arevalo M."/>
            <person name="Sterndorff E.B."/>
            <person name="Faurdal D."/>
            <person name="Vuksanovic O."/>
            <person name="Mourched A.-S."/>
            <person name="Charusanti P."/>
            <person name="Shaw S."/>
            <person name="Blin K."/>
            <person name="Weber T."/>
        </authorList>
    </citation>
    <scope>NUCLEOTIDE SEQUENCE</scope>
    <source>
        <strain evidence="2">NBC_00256</strain>
    </source>
</reference>
<dbReference type="RefSeq" id="WP_328850722.1">
    <property type="nucleotide sequence ID" value="NZ_CP108084.1"/>
</dbReference>
<evidence type="ECO:0000256" key="1">
    <source>
        <dbReference type="SAM" id="MobiDB-lite"/>
    </source>
</evidence>
<gene>
    <name evidence="2" type="ORF">OG994_21120</name>
</gene>
<evidence type="ECO:0000313" key="2">
    <source>
        <dbReference type="EMBL" id="WUP48108.1"/>
    </source>
</evidence>
<protein>
    <recommendedName>
        <fullName evidence="4">Flagellar biosynthesis protein FlgA</fullName>
    </recommendedName>
</protein>
<name>A0ABZ1S305_9ACTN</name>
<proteinExistence type="predicted"/>
<dbReference type="Proteomes" id="UP001432190">
    <property type="component" value="Chromosome"/>
</dbReference>
<organism evidence="2 3">
    <name type="scientific">Micromonospora globbae</name>
    <dbReference type="NCBI Taxonomy" id="1894969"/>
    <lineage>
        <taxon>Bacteria</taxon>
        <taxon>Bacillati</taxon>
        <taxon>Actinomycetota</taxon>
        <taxon>Actinomycetes</taxon>
        <taxon>Micromonosporales</taxon>
        <taxon>Micromonosporaceae</taxon>
        <taxon>Micromonospora</taxon>
    </lineage>
</organism>
<feature type="region of interest" description="Disordered" evidence="1">
    <location>
        <begin position="1"/>
        <end position="29"/>
    </location>
</feature>
<evidence type="ECO:0008006" key="4">
    <source>
        <dbReference type="Google" id="ProtNLM"/>
    </source>
</evidence>